<keyword evidence="3" id="KW-1185">Reference proteome</keyword>
<evidence type="ECO:0000313" key="3">
    <source>
        <dbReference type="Proteomes" id="UP000325440"/>
    </source>
</evidence>
<feature type="region of interest" description="Disordered" evidence="1">
    <location>
        <begin position="26"/>
        <end position="51"/>
    </location>
</feature>
<evidence type="ECO:0000313" key="2">
    <source>
        <dbReference type="EMBL" id="VVC27570.1"/>
    </source>
</evidence>
<name>A0A5E4M5Y0_9HEMI</name>
<dbReference type="Proteomes" id="UP000325440">
    <property type="component" value="Unassembled WGS sequence"/>
</dbReference>
<dbReference type="AlphaFoldDB" id="A0A5E4M5Y0"/>
<gene>
    <name evidence="2" type="ORF">CINCED_3A006691</name>
</gene>
<proteinExistence type="predicted"/>
<feature type="compositionally biased region" description="Polar residues" evidence="1">
    <location>
        <begin position="33"/>
        <end position="51"/>
    </location>
</feature>
<accession>A0A5E4M5Y0</accession>
<protein>
    <submittedName>
        <fullName evidence="2">Uncharacterized protein</fullName>
    </submittedName>
</protein>
<reference evidence="2 3" key="1">
    <citation type="submission" date="2019-08" db="EMBL/GenBank/DDBJ databases">
        <authorList>
            <person name="Alioto T."/>
            <person name="Alioto T."/>
            <person name="Gomez Garrido J."/>
        </authorList>
    </citation>
    <scope>NUCLEOTIDE SEQUENCE [LARGE SCALE GENOMIC DNA]</scope>
</reference>
<sequence>MAVRMPEEIHPTACVLRAFGMANRGAGPRFDVQNVSGNPGKAQGTTKTNSC</sequence>
<evidence type="ECO:0000256" key="1">
    <source>
        <dbReference type="SAM" id="MobiDB-lite"/>
    </source>
</evidence>
<feature type="non-terminal residue" evidence="2">
    <location>
        <position position="51"/>
    </location>
</feature>
<organism evidence="2 3">
    <name type="scientific">Cinara cedri</name>
    <dbReference type="NCBI Taxonomy" id="506608"/>
    <lineage>
        <taxon>Eukaryota</taxon>
        <taxon>Metazoa</taxon>
        <taxon>Ecdysozoa</taxon>
        <taxon>Arthropoda</taxon>
        <taxon>Hexapoda</taxon>
        <taxon>Insecta</taxon>
        <taxon>Pterygota</taxon>
        <taxon>Neoptera</taxon>
        <taxon>Paraneoptera</taxon>
        <taxon>Hemiptera</taxon>
        <taxon>Sternorrhyncha</taxon>
        <taxon>Aphidomorpha</taxon>
        <taxon>Aphidoidea</taxon>
        <taxon>Aphididae</taxon>
        <taxon>Lachninae</taxon>
        <taxon>Cinara</taxon>
    </lineage>
</organism>
<dbReference type="EMBL" id="CABPRJ010000201">
    <property type="protein sequence ID" value="VVC27570.1"/>
    <property type="molecule type" value="Genomic_DNA"/>
</dbReference>